<accession>A0A8S5VHK2</accession>
<evidence type="ECO:0000313" key="1">
    <source>
        <dbReference type="EMBL" id="DAG06188.1"/>
    </source>
</evidence>
<organism evidence="1">
    <name type="scientific">Siphoviridae sp. ctNxi14</name>
    <dbReference type="NCBI Taxonomy" id="2825475"/>
    <lineage>
        <taxon>Viruses</taxon>
        <taxon>Duplodnaviria</taxon>
        <taxon>Heunggongvirae</taxon>
        <taxon>Uroviricota</taxon>
        <taxon>Caudoviricetes</taxon>
    </lineage>
</organism>
<proteinExistence type="predicted"/>
<protein>
    <submittedName>
        <fullName evidence="1">Uncharacterized protein</fullName>
    </submittedName>
</protein>
<dbReference type="EMBL" id="BK016266">
    <property type="protein sequence ID" value="DAG06188.1"/>
    <property type="molecule type" value="Genomic_DNA"/>
</dbReference>
<reference evidence="1" key="1">
    <citation type="journal article" date="2021" name="Proc. Natl. Acad. Sci. U.S.A.">
        <title>A Catalog of Tens of Thousands of Viruses from Human Metagenomes Reveals Hidden Associations with Chronic Diseases.</title>
        <authorList>
            <person name="Tisza M.J."/>
            <person name="Buck C.B."/>
        </authorList>
    </citation>
    <scope>NUCLEOTIDE SEQUENCE</scope>
    <source>
        <strain evidence="1">CtNxi14</strain>
    </source>
</reference>
<sequence>MIRPLKFGDRSERIMNQQWKQSHCALIIANRLSFRKLFKEIL</sequence>
<name>A0A8S5VHK2_9CAUD</name>